<dbReference type="CDD" id="cd01948">
    <property type="entry name" value="EAL"/>
    <property type="match status" value="1"/>
</dbReference>
<dbReference type="InterPro" id="IPR035919">
    <property type="entry name" value="EAL_sf"/>
</dbReference>
<dbReference type="FunFam" id="3.20.20.450:FF:000001">
    <property type="entry name" value="Cyclic di-GMP phosphodiesterase yahA"/>
    <property type="match status" value="1"/>
</dbReference>
<dbReference type="AlphaFoldDB" id="A0A9X5E4D4"/>
<evidence type="ECO:0000259" key="3">
    <source>
        <dbReference type="PROSITE" id="PS50110"/>
    </source>
</evidence>
<name>A0A9X5E4D4_9CYAN</name>
<evidence type="ECO:0000259" key="5">
    <source>
        <dbReference type="PROSITE" id="PS50887"/>
    </source>
</evidence>
<dbReference type="InterPro" id="IPR000160">
    <property type="entry name" value="GGDEF_dom"/>
</dbReference>
<dbReference type="InterPro" id="IPR011006">
    <property type="entry name" value="CheY-like_superfamily"/>
</dbReference>
<dbReference type="OrthoDB" id="9787983at2"/>
<dbReference type="SUPFAM" id="SSF52172">
    <property type="entry name" value="CheY-like"/>
    <property type="match status" value="1"/>
</dbReference>
<dbReference type="SMART" id="SM00052">
    <property type="entry name" value="EAL"/>
    <property type="match status" value="1"/>
</dbReference>
<proteinExistence type="predicted"/>
<dbReference type="PROSITE" id="PS50883">
    <property type="entry name" value="EAL"/>
    <property type="match status" value="1"/>
</dbReference>
<dbReference type="PANTHER" id="PTHR44757:SF2">
    <property type="entry name" value="BIOFILM ARCHITECTURE MAINTENANCE PROTEIN MBAA"/>
    <property type="match status" value="1"/>
</dbReference>
<feature type="coiled-coil region" evidence="2">
    <location>
        <begin position="130"/>
        <end position="172"/>
    </location>
</feature>
<dbReference type="InterPro" id="IPR001789">
    <property type="entry name" value="Sig_transdc_resp-reg_receiver"/>
</dbReference>
<feature type="modified residue" description="4-aspartylphosphate" evidence="1">
    <location>
        <position position="61"/>
    </location>
</feature>
<dbReference type="Pfam" id="PF00563">
    <property type="entry name" value="EAL"/>
    <property type="match status" value="1"/>
</dbReference>
<dbReference type="Proteomes" id="UP000031532">
    <property type="component" value="Unassembled WGS sequence"/>
</dbReference>
<comment type="caution">
    <text evidence="6">The sequence shown here is derived from an EMBL/GenBank/DDBJ whole genome shotgun (WGS) entry which is preliminary data.</text>
</comment>
<dbReference type="SMART" id="SM00267">
    <property type="entry name" value="GGDEF"/>
    <property type="match status" value="1"/>
</dbReference>
<feature type="domain" description="Response regulatory" evidence="3">
    <location>
        <begin position="12"/>
        <end position="128"/>
    </location>
</feature>
<dbReference type="RefSeq" id="WP_039716509.1">
    <property type="nucleotide sequence ID" value="NZ_JTJC03000002.1"/>
</dbReference>
<dbReference type="NCBIfam" id="TIGR00254">
    <property type="entry name" value="GGDEF"/>
    <property type="match status" value="1"/>
</dbReference>
<dbReference type="InterPro" id="IPR029787">
    <property type="entry name" value="Nucleotide_cyclase"/>
</dbReference>
<sequence>MNDIQLSQTYERILLVDDIPDNLRVLSTSLIERGYQVRCAKNGLMALNAASKEPPQLILLDIKMPDMDGYEVCRNLKNNDSTRDIPVIFLSALDDVFDKVKAFTVGGADYITKPFQIEEVLVRVRHQLDLQTAKAEIYQLNTKLEQKVQQRTAQLETVINKLNLEINEHKQTQEKLIHHALHDALTGLPNRTLFMEHLQKSLYRITRNNDYLFAVLFIDLDRFKIINDSWGHVVGDRLLIAISRILQECCRELDTVARLSGDEFTILLENLQHFQDAIAIAERLLDKLAAPIDLDEYQVYIGASIGIALGSVTYQTSDELLRDADIAMYRAKALGKGRYAVFDREMYAQTLHLSQIEVDLRYALERQEFILHYQPIISLTTGRLTGFEALLRWQHPQRGLIYPGDFMTIAEETGLIVPLGEWILQEACQQLHLWQQKFSTAASLYISVNLSSKQIKQFNFVDKLAWILADTGLSGRNLKLELTETMLMDRGEKTIELLSQIKEQNIQLSIDDFGTGYSSLSYLHRFPIDALKIDRSFVSPIDAEGKNCEIVKTIITLAHALGIKAIAEGVETAAQLAVLKKLGCEEAQGYFFAKPVNSQLAEAIASKNPQW</sequence>
<dbReference type="EMBL" id="JTJC03000002">
    <property type="protein sequence ID" value="NHC35036.1"/>
    <property type="molecule type" value="Genomic_DNA"/>
</dbReference>
<dbReference type="PROSITE" id="PS50887">
    <property type="entry name" value="GGDEF"/>
    <property type="match status" value="1"/>
</dbReference>
<dbReference type="CDD" id="cd19920">
    <property type="entry name" value="REC_PA4781-like"/>
    <property type="match status" value="1"/>
</dbReference>
<organism evidence="6 7">
    <name type="scientific">Scytonema millei VB511283</name>
    <dbReference type="NCBI Taxonomy" id="1245923"/>
    <lineage>
        <taxon>Bacteria</taxon>
        <taxon>Bacillati</taxon>
        <taxon>Cyanobacteriota</taxon>
        <taxon>Cyanophyceae</taxon>
        <taxon>Nostocales</taxon>
        <taxon>Scytonemataceae</taxon>
        <taxon>Scytonema</taxon>
    </lineage>
</organism>
<evidence type="ECO:0000256" key="1">
    <source>
        <dbReference type="PROSITE-ProRule" id="PRU00169"/>
    </source>
</evidence>
<dbReference type="CDD" id="cd01949">
    <property type="entry name" value="GGDEF"/>
    <property type="match status" value="1"/>
</dbReference>
<dbReference type="PANTHER" id="PTHR44757">
    <property type="entry name" value="DIGUANYLATE CYCLASE DGCP"/>
    <property type="match status" value="1"/>
</dbReference>
<evidence type="ECO:0000313" key="7">
    <source>
        <dbReference type="Proteomes" id="UP000031532"/>
    </source>
</evidence>
<dbReference type="InterPro" id="IPR001633">
    <property type="entry name" value="EAL_dom"/>
</dbReference>
<keyword evidence="1" id="KW-0597">Phosphoprotein</keyword>
<protein>
    <submittedName>
        <fullName evidence="6">EAL domain-containing protein</fullName>
    </submittedName>
</protein>
<keyword evidence="7" id="KW-1185">Reference proteome</keyword>
<keyword evidence="2" id="KW-0175">Coiled coil</keyword>
<evidence type="ECO:0000313" key="6">
    <source>
        <dbReference type="EMBL" id="NHC35036.1"/>
    </source>
</evidence>
<dbReference type="SUPFAM" id="SSF55073">
    <property type="entry name" value="Nucleotide cyclase"/>
    <property type="match status" value="1"/>
</dbReference>
<dbReference type="Gene3D" id="3.30.70.270">
    <property type="match status" value="1"/>
</dbReference>
<dbReference type="GO" id="GO:0000160">
    <property type="term" value="P:phosphorelay signal transduction system"/>
    <property type="evidence" value="ECO:0007669"/>
    <property type="project" value="InterPro"/>
</dbReference>
<feature type="domain" description="EAL" evidence="4">
    <location>
        <begin position="353"/>
        <end position="609"/>
    </location>
</feature>
<dbReference type="InterPro" id="IPR052155">
    <property type="entry name" value="Biofilm_reg_signaling"/>
</dbReference>
<dbReference type="Pfam" id="PF00990">
    <property type="entry name" value="GGDEF"/>
    <property type="match status" value="1"/>
</dbReference>
<evidence type="ECO:0000259" key="4">
    <source>
        <dbReference type="PROSITE" id="PS50883"/>
    </source>
</evidence>
<dbReference type="Gene3D" id="3.20.20.450">
    <property type="entry name" value="EAL domain"/>
    <property type="match status" value="1"/>
</dbReference>
<dbReference type="SMART" id="SM00448">
    <property type="entry name" value="REC"/>
    <property type="match status" value="1"/>
</dbReference>
<dbReference type="PROSITE" id="PS50110">
    <property type="entry name" value="RESPONSE_REGULATORY"/>
    <property type="match status" value="1"/>
</dbReference>
<evidence type="ECO:0000256" key="2">
    <source>
        <dbReference type="SAM" id="Coils"/>
    </source>
</evidence>
<dbReference type="Pfam" id="PF00072">
    <property type="entry name" value="Response_reg"/>
    <property type="match status" value="1"/>
</dbReference>
<accession>A0A9X5E4D4</accession>
<feature type="domain" description="GGDEF" evidence="5">
    <location>
        <begin position="211"/>
        <end position="344"/>
    </location>
</feature>
<reference evidence="6 7" key="1">
    <citation type="journal article" date="2015" name="Genome Announc.">
        <title>Draft Genome Sequence of the Terrestrial Cyanobacterium Scytonema millei VB511283, Isolated from Eastern India.</title>
        <authorList>
            <person name="Sen D."/>
            <person name="Chandrababunaidu M.M."/>
            <person name="Singh D."/>
            <person name="Sanghi N."/>
            <person name="Ghorai A."/>
            <person name="Mishra G.P."/>
            <person name="Madduluri M."/>
            <person name="Adhikary S.P."/>
            <person name="Tripathy S."/>
        </authorList>
    </citation>
    <scope>NUCLEOTIDE SEQUENCE [LARGE SCALE GENOMIC DNA]</scope>
    <source>
        <strain evidence="6 7">VB511283</strain>
    </source>
</reference>
<dbReference type="InterPro" id="IPR043128">
    <property type="entry name" value="Rev_trsase/Diguanyl_cyclase"/>
</dbReference>
<gene>
    <name evidence="6" type="ORF">QH73_0010255</name>
</gene>
<dbReference type="Gene3D" id="3.40.50.2300">
    <property type="match status" value="1"/>
</dbReference>
<dbReference type="FunFam" id="3.30.70.270:FF:000001">
    <property type="entry name" value="Diguanylate cyclase domain protein"/>
    <property type="match status" value="1"/>
</dbReference>
<dbReference type="SUPFAM" id="SSF141868">
    <property type="entry name" value="EAL domain-like"/>
    <property type="match status" value="1"/>
</dbReference>